<comment type="caution">
    <text evidence="14">The sequence shown here is derived from an EMBL/GenBank/DDBJ whole genome shotgun (WGS) entry which is preliminary data.</text>
</comment>
<dbReference type="EMBL" id="ABLOMU010000002">
    <property type="protein sequence ID" value="EKT4439676.1"/>
    <property type="molecule type" value="Genomic_DNA"/>
</dbReference>
<dbReference type="CDD" id="cd06225">
    <property type="entry name" value="HAMP"/>
    <property type="match status" value="1"/>
</dbReference>
<dbReference type="PRINTS" id="PR00344">
    <property type="entry name" value="BCTRLSENSOR"/>
</dbReference>
<feature type="domain" description="Histidine kinase" evidence="12">
    <location>
        <begin position="160"/>
        <end position="374"/>
    </location>
</feature>
<keyword evidence="4" id="KW-0597">Phosphoprotein</keyword>
<dbReference type="SUPFAM" id="SSF158472">
    <property type="entry name" value="HAMP domain-like"/>
    <property type="match status" value="1"/>
</dbReference>
<dbReference type="InterPro" id="IPR003594">
    <property type="entry name" value="HATPase_dom"/>
</dbReference>
<protein>
    <recommendedName>
        <fullName evidence="3">histidine kinase</fullName>
        <ecNumber evidence="3">2.7.13.3</ecNumber>
    </recommendedName>
</protein>
<evidence type="ECO:0000256" key="10">
    <source>
        <dbReference type="ARBA" id="ARBA00023136"/>
    </source>
</evidence>
<keyword evidence="5" id="KW-0808">Transferase</keyword>
<dbReference type="SUPFAM" id="SSF55874">
    <property type="entry name" value="ATPase domain of HSP90 chaperone/DNA topoisomerase II/histidine kinase"/>
    <property type="match status" value="1"/>
</dbReference>
<evidence type="ECO:0000256" key="9">
    <source>
        <dbReference type="ARBA" id="ARBA00023012"/>
    </source>
</evidence>
<keyword evidence="6 11" id="KW-0812">Transmembrane</keyword>
<evidence type="ECO:0000256" key="1">
    <source>
        <dbReference type="ARBA" id="ARBA00000085"/>
    </source>
</evidence>
<name>A0AAI9C826_STEMA</name>
<proteinExistence type="predicted"/>
<keyword evidence="7 14" id="KW-0418">Kinase</keyword>
<evidence type="ECO:0000259" key="13">
    <source>
        <dbReference type="PROSITE" id="PS50885"/>
    </source>
</evidence>
<evidence type="ECO:0000313" key="15">
    <source>
        <dbReference type="Proteomes" id="UP001214521"/>
    </source>
</evidence>
<feature type="domain" description="HAMP" evidence="13">
    <location>
        <begin position="98"/>
        <end position="152"/>
    </location>
</feature>
<evidence type="ECO:0000256" key="8">
    <source>
        <dbReference type="ARBA" id="ARBA00022989"/>
    </source>
</evidence>
<dbReference type="Pfam" id="PF00512">
    <property type="entry name" value="HisKA"/>
    <property type="match status" value="1"/>
</dbReference>
<dbReference type="PANTHER" id="PTHR45436">
    <property type="entry name" value="SENSOR HISTIDINE KINASE YKOH"/>
    <property type="match status" value="1"/>
</dbReference>
<evidence type="ECO:0000256" key="7">
    <source>
        <dbReference type="ARBA" id="ARBA00022777"/>
    </source>
</evidence>
<evidence type="ECO:0000256" key="3">
    <source>
        <dbReference type="ARBA" id="ARBA00012438"/>
    </source>
</evidence>
<evidence type="ECO:0000313" key="14">
    <source>
        <dbReference type="EMBL" id="EKT4439676.1"/>
    </source>
</evidence>
<gene>
    <name evidence="14" type="ORF">QEK83_000271</name>
</gene>
<keyword evidence="8 11" id="KW-1133">Transmembrane helix</keyword>
<dbReference type="PANTHER" id="PTHR45436:SF5">
    <property type="entry name" value="SENSOR HISTIDINE KINASE TRCS"/>
    <property type="match status" value="1"/>
</dbReference>
<dbReference type="EC" id="2.7.13.3" evidence="3"/>
<dbReference type="InterPro" id="IPR003661">
    <property type="entry name" value="HisK_dim/P_dom"/>
</dbReference>
<dbReference type="Pfam" id="PF00672">
    <property type="entry name" value="HAMP"/>
    <property type="match status" value="1"/>
</dbReference>
<dbReference type="InterPro" id="IPR003660">
    <property type="entry name" value="HAMP_dom"/>
</dbReference>
<dbReference type="Proteomes" id="UP001214521">
    <property type="component" value="Unassembled WGS sequence"/>
</dbReference>
<sequence length="379" mass="41650">MSALAVGTVLAVAIGMWAYFDIADTLTLRQAPPETRQEIERLREDPRGNEPRLWELMERYHNIERFGPGLTNPDWLMLAVMVVVAIPVVILVGLWLSRPLSRQFVLIAEAARRVSEGHFGNRVDAVTTAPDELAGLVRNFNDMTTRLQQYEREVRDSSAMLAHELRTPLNAAMGRVQGMMDEVFPLEQDQLGAILRQLEQINRLVGDLHLVSLARAGQLPLEMDSFPLQELIAERLEWAAADLDRAGIKPVVSAATHIQLYADRDRIGQVLTILVENVLRYAARGKTLEIDANSTPLGTTITVSDHGPGVAPEHLPAMLDRFWRAETSRARHSGGSGLGLAIAAAVCRAHGGELECGNRSAGGLIVSVRLPTRTFVSTG</sequence>
<dbReference type="InterPro" id="IPR005467">
    <property type="entry name" value="His_kinase_dom"/>
</dbReference>
<reference evidence="14" key="1">
    <citation type="submission" date="2022-07" db="EMBL/GenBank/DDBJ databases">
        <authorList>
            <consortium name="Clinical and Environmental Microbiology Branch: Whole genome sequencing antimicrobial resistance pathogens in the healthcare setting"/>
        </authorList>
    </citation>
    <scope>NUCLEOTIDE SEQUENCE</scope>
    <source>
        <strain evidence="14">Stenotrophomonas_maltophilia_2021CK-00905</strain>
    </source>
</reference>
<dbReference type="SMART" id="SM00388">
    <property type="entry name" value="HisKA"/>
    <property type="match status" value="1"/>
</dbReference>
<dbReference type="AlphaFoldDB" id="A0AAI9C826"/>
<dbReference type="Gene3D" id="6.10.340.10">
    <property type="match status" value="1"/>
</dbReference>
<keyword evidence="10 11" id="KW-0472">Membrane</keyword>
<evidence type="ECO:0000256" key="2">
    <source>
        <dbReference type="ARBA" id="ARBA00004370"/>
    </source>
</evidence>
<dbReference type="GO" id="GO:0005886">
    <property type="term" value="C:plasma membrane"/>
    <property type="evidence" value="ECO:0007669"/>
    <property type="project" value="TreeGrafter"/>
</dbReference>
<dbReference type="Gene3D" id="1.10.287.130">
    <property type="match status" value="1"/>
</dbReference>
<evidence type="ECO:0000256" key="6">
    <source>
        <dbReference type="ARBA" id="ARBA00022692"/>
    </source>
</evidence>
<dbReference type="PROSITE" id="PS50109">
    <property type="entry name" value="HIS_KIN"/>
    <property type="match status" value="1"/>
</dbReference>
<dbReference type="SUPFAM" id="SSF47384">
    <property type="entry name" value="Homodimeric domain of signal transducing histidine kinase"/>
    <property type="match status" value="1"/>
</dbReference>
<evidence type="ECO:0000256" key="5">
    <source>
        <dbReference type="ARBA" id="ARBA00022679"/>
    </source>
</evidence>
<keyword evidence="9" id="KW-0902">Two-component regulatory system</keyword>
<comment type="subcellular location">
    <subcellularLocation>
        <location evidence="2">Membrane</location>
    </subcellularLocation>
</comment>
<dbReference type="SMART" id="SM00304">
    <property type="entry name" value="HAMP"/>
    <property type="match status" value="1"/>
</dbReference>
<dbReference type="SMART" id="SM00387">
    <property type="entry name" value="HATPase_c"/>
    <property type="match status" value="1"/>
</dbReference>
<evidence type="ECO:0000256" key="11">
    <source>
        <dbReference type="SAM" id="Phobius"/>
    </source>
</evidence>
<dbReference type="InterPro" id="IPR036097">
    <property type="entry name" value="HisK_dim/P_sf"/>
</dbReference>
<dbReference type="InterPro" id="IPR036890">
    <property type="entry name" value="HATPase_C_sf"/>
</dbReference>
<dbReference type="CDD" id="cd00082">
    <property type="entry name" value="HisKA"/>
    <property type="match status" value="1"/>
</dbReference>
<feature type="transmembrane region" description="Helical" evidence="11">
    <location>
        <begin position="75"/>
        <end position="96"/>
    </location>
</feature>
<dbReference type="Pfam" id="PF02518">
    <property type="entry name" value="HATPase_c"/>
    <property type="match status" value="1"/>
</dbReference>
<dbReference type="GO" id="GO:0000155">
    <property type="term" value="F:phosphorelay sensor kinase activity"/>
    <property type="evidence" value="ECO:0007669"/>
    <property type="project" value="InterPro"/>
</dbReference>
<dbReference type="InterPro" id="IPR004358">
    <property type="entry name" value="Sig_transdc_His_kin-like_C"/>
</dbReference>
<dbReference type="Gene3D" id="3.30.565.10">
    <property type="entry name" value="Histidine kinase-like ATPase, C-terminal domain"/>
    <property type="match status" value="1"/>
</dbReference>
<comment type="catalytic activity">
    <reaction evidence="1">
        <text>ATP + protein L-histidine = ADP + protein N-phospho-L-histidine.</text>
        <dbReference type="EC" id="2.7.13.3"/>
    </reaction>
</comment>
<dbReference type="InterPro" id="IPR050428">
    <property type="entry name" value="TCS_sensor_his_kinase"/>
</dbReference>
<organism evidence="14 15">
    <name type="scientific">Stenotrophomonas maltophilia</name>
    <name type="common">Pseudomonas maltophilia</name>
    <name type="synonym">Xanthomonas maltophilia</name>
    <dbReference type="NCBI Taxonomy" id="40324"/>
    <lineage>
        <taxon>Bacteria</taxon>
        <taxon>Pseudomonadati</taxon>
        <taxon>Pseudomonadota</taxon>
        <taxon>Gammaproteobacteria</taxon>
        <taxon>Lysobacterales</taxon>
        <taxon>Lysobacteraceae</taxon>
        <taxon>Stenotrophomonas</taxon>
        <taxon>Stenotrophomonas maltophilia group</taxon>
    </lineage>
</organism>
<accession>A0AAI9C826</accession>
<evidence type="ECO:0000256" key="4">
    <source>
        <dbReference type="ARBA" id="ARBA00022553"/>
    </source>
</evidence>
<dbReference type="PROSITE" id="PS50885">
    <property type="entry name" value="HAMP"/>
    <property type="match status" value="1"/>
</dbReference>
<evidence type="ECO:0000259" key="12">
    <source>
        <dbReference type="PROSITE" id="PS50109"/>
    </source>
</evidence>